<dbReference type="GeneID" id="89508807"/>
<evidence type="ECO:0000259" key="10">
    <source>
        <dbReference type="PROSITE" id="PS50059"/>
    </source>
</evidence>
<dbReference type="AlphaFoldDB" id="A0A1M5Z2U0"/>
<evidence type="ECO:0000256" key="4">
    <source>
        <dbReference type="ARBA" id="ARBA00022490"/>
    </source>
</evidence>
<evidence type="ECO:0000313" key="11">
    <source>
        <dbReference type="EMBL" id="SHI18521.1"/>
    </source>
</evidence>
<reference evidence="12" key="1">
    <citation type="submission" date="2016-11" db="EMBL/GenBank/DDBJ databases">
        <authorList>
            <person name="Varghese N."/>
            <person name="Submissions S."/>
        </authorList>
    </citation>
    <scope>NUCLEOTIDE SEQUENCE [LARGE SCALE GENOMIC DNA]</scope>
    <source>
        <strain evidence="12">DSM 3071</strain>
    </source>
</reference>
<dbReference type="OrthoDB" id="280278at2"/>
<dbReference type="SUPFAM" id="SSF54534">
    <property type="entry name" value="FKBP-like"/>
    <property type="match status" value="1"/>
</dbReference>
<dbReference type="PROSITE" id="PS50059">
    <property type="entry name" value="FKBP_PPIASE"/>
    <property type="match status" value="1"/>
</dbReference>
<keyword evidence="7 9" id="KW-0413">Isomerase</keyword>
<comment type="function">
    <text evidence="8">Also involved in hydrogenase metallocenter assembly, probably by participating in the nickel insertion step. This function in hydrogenase biosynthesis requires chaperone activity and the presence of the metal-binding domain, but not PPIase activity.</text>
</comment>
<protein>
    <recommendedName>
        <fullName evidence="9">peptidylprolyl isomerase</fullName>
        <ecNumber evidence="9">5.2.1.8</ecNumber>
    </recommendedName>
</protein>
<keyword evidence="12" id="KW-1185">Reference proteome</keyword>
<evidence type="ECO:0000256" key="9">
    <source>
        <dbReference type="PROSITE-ProRule" id="PRU00277"/>
    </source>
</evidence>
<proteinExistence type="inferred from homology"/>
<dbReference type="Proteomes" id="UP000184278">
    <property type="component" value="Unassembled WGS sequence"/>
</dbReference>
<dbReference type="InterPro" id="IPR036105">
    <property type="entry name" value="DiNase_FeMo-co_biosyn_sf"/>
</dbReference>
<name>A0A1M5Z2U0_BUTFI</name>
<dbReference type="GO" id="GO:0003755">
    <property type="term" value="F:peptidyl-prolyl cis-trans isomerase activity"/>
    <property type="evidence" value="ECO:0007669"/>
    <property type="project" value="UniProtKB-KW"/>
</dbReference>
<dbReference type="RefSeq" id="WP_073387321.1">
    <property type="nucleotide sequence ID" value="NZ_FQXK01000015.1"/>
</dbReference>
<dbReference type="Pfam" id="PF02579">
    <property type="entry name" value="Nitro_FeMo-Co"/>
    <property type="match status" value="1"/>
</dbReference>
<comment type="subcellular location">
    <subcellularLocation>
        <location evidence="2">Cytoplasm</location>
    </subcellularLocation>
</comment>
<keyword evidence="6" id="KW-0143">Chaperone</keyword>
<evidence type="ECO:0000313" key="12">
    <source>
        <dbReference type="Proteomes" id="UP000184278"/>
    </source>
</evidence>
<comment type="catalytic activity">
    <reaction evidence="1 9">
        <text>[protein]-peptidylproline (omega=180) = [protein]-peptidylproline (omega=0)</text>
        <dbReference type="Rhea" id="RHEA:16237"/>
        <dbReference type="Rhea" id="RHEA-COMP:10747"/>
        <dbReference type="Rhea" id="RHEA-COMP:10748"/>
        <dbReference type="ChEBI" id="CHEBI:83833"/>
        <dbReference type="ChEBI" id="CHEBI:83834"/>
        <dbReference type="EC" id="5.2.1.8"/>
    </reaction>
</comment>
<evidence type="ECO:0000256" key="6">
    <source>
        <dbReference type="ARBA" id="ARBA00023186"/>
    </source>
</evidence>
<dbReference type="Gene3D" id="3.10.50.40">
    <property type="match status" value="1"/>
</dbReference>
<dbReference type="InterPro" id="IPR046357">
    <property type="entry name" value="PPIase_dom_sf"/>
</dbReference>
<dbReference type="Pfam" id="PF00254">
    <property type="entry name" value="FKBP_C"/>
    <property type="match status" value="1"/>
</dbReference>
<feature type="domain" description="PPIase FKBP-type" evidence="10">
    <location>
        <begin position="191"/>
        <end position="276"/>
    </location>
</feature>
<dbReference type="SUPFAM" id="SSF53146">
    <property type="entry name" value="Nitrogenase accessory factor-like"/>
    <property type="match status" value="1"/>
</dbReference>
<keyword evidence="4" id="KW-0963">Cytoplasm</keyword>
<dbReference type="EC" id="5.2.1.8" evidence="9"/>
<accession>A0A1M5Z2U0</accession>
<dbReference type="STRING" id="1121131.SAMN02745229_01931"/>
<comment type="similarity">
    <text evidence="3">Belongs to the FKBP-type PPIase family.</text>
</comment>
<sequence length="328" mass="34137">MKLAVTYAGGDIFQHFGKTEEFKIYEIEDDKVVASTVIGNEGLGHESLAGLLAEQKVEKLICGGLGQGALDALTQAGIEVISGAEGDADAAVYAYLNGELESKGVNCDHHHEEGEEHACGHHEEASESQEGCGGCGNGTEEESCGGCGDGEGCGGCGDDEECGGCASEGGCGGCGGCGGPRPVIFEGPNAGKKVSVHYKGTLDDGSQFDSSYDRGQTLDFICGTGMMIAGFDKAVVEMEVGQTVNIHLEPEEAYGVRDAANIFTLNISELPGSENLSVGQQVFLQDPMGRAFPVVVKDKDDQTITLDANHELAGKALNFEINLVSIEE</sequence>
<dbReference type="InterPro" id="IPR001179">
    <property type="entry name" value="PPIase_FKBP_dom"/>
</dbReference>
<evidence type="ECO:0000256" key="7">
    <source>
        <dbReference type="ARBA" id="ARBA00023235"/>
    </source>
</evidence>
<gene>
    <name evidence="11" type="ORF">SAMN02745229_01931</name>
</gene>
<dbReference type="InterPro" id="IPR003731">
    <property type="entry name" value="Di-Nase_FeMo-co_biosynth"/>
</dbReference>
<dbReference type="InterPro" id="IPR033913">
    <property type="entry name" value="MTH1175_dom"/>
</dbReference>
<organism evidence="11 12">
    <name type="scientific">Butyrivibrio fibrisolvens DSM 3071</name>
    <dbReference type="NCBI Taxonomy" id="1121131"/>
    <lineage>
        <taxon>Bacteria</taxon>
        <taxon>Bacillati</taxon>
        <taxon>Bacillota</taxon>
        <taxon>Clostridia</taxon>
        <taxon>Lachnospirales</taxon>
        <taxon>Lachnospiraceae</taxon>
        <taxon>Butyrivibrio</taxon>
    </lineage>
</organism>
<evidence type="ECO:0000256" key="2">
    <source>
        <dbReference type="ARBA" id="ARBA00004496"/>
    </source>
</evidence>
<evidence type="ECO:0000256" key="3">
    <source>
        <dbReference type="ARBA" id="ARBA00006577"/>
    </source>
</evidence>
<evidence type="ECO:0000256" key="5">
    <source>
        <dbReference type="ARBA" id="ARBA00023110"/>
    </source>
</evidence>
<evidence type="ECO:0000256" key="1">
    <source>
        <dbReference type="ARBA" id="ARBA00000971"/>
    </source>
</evidence>
<dbReference type="EMBL" id="FQXK01000015">
    <property type="protein sequence ID" value="SHI18521.1"/>
    <property type="molecule type" value="Genomic_DNA"/>
</dbReference>
<dbReference type="Gene3D" id="3.30.420.130">
    <property type="entry name" value="Dinitrogenase iron-molybdenum cofactor biosynthesis domain"/>
    <property type="match status" value="1"/>
</dbReference>
<dbReference type="PANTHER" id="PTHR47861:SF3">
    <property type="entry name" value="FKBP-TYPE PEPTIDYL-PROLYL CIS-TRANS ISOMERASE SLYD"/>
    <property type="match status" value="1"/>
</dbReference>
<dbReference type="CDD" id="cd00851">
    <property type="entry name" value="MTH1175"/>
    <property type="match status" value="1"/>
</dbReference>
<keyword evidence="5 9" id="KW-0697">Rotamase</keyword>
<evidence type="ECO:0000256" key="8">
    <source>
        <dbReference type="ARBA" id="ARBA00037071"/>
    </source>
</evidence>
<dbReference type="GO" id="GO:0042026">
    <property type="term" value="P:protein refolding"/>
    <property type="evidence" value="ECO:0007669"/>
    <property type="project" value="UniProtKB-ARBA"/>
</dbReference>
<dbReference type="PANTHER" id="PTHR47861">
    <property type="entry name" value="FKBP-TYPE PEPTIDYL-PROLYL CIS-TRANS ISOMERASE SLYD"/>
    <property type="match status" value="1"/>
</dbReference>
<dbReference type="GO" id="GO:0005737">
    <property type="term" value="C:cytoplasm"/>
    <property type="evidence" value="ECO:0007669"/>
    <property type="project" value="UniProtKB-SubCell"/>
</dbReference>